<evidence type="ECO:0000313" key="2">
    <source>
        <dbReference type="EMBL" id="MDT7042424.1"/>
    </source>
</evidence>
<dbReference type="RefSeq" id="WP_313832832.1">
    <property type="nucleotide sequence ID" value="NZ_JAQOUE010000001.1"/>
</dbReference>
<dbReference type="InterPro" id="IPR052340">
    <property type="entry name" value="RNase_Y/CdgJ"/>
</dbReference>
<reference evidence="2 3" key="1">
    <citation type="journal article" date="2023" name="ISME J.">
        <title>Cultivation and genomic characterization of novel and ubiquitous marine nitrite-oxidizing bacteria from the Nitrospirales.</title>
        <authorList>
            <person name="Mueller A.J."/>
            <person name="Daebeler A."/>
            <person name="Herbold C.W."/>
            <person name="Kirkegaard R.H."/>
            <person name="Daims H."/>
        </authorList>
    </citation>
    <scope>NUCLEOTIDE SEQUENCE [LARGE SCALE GENOMIC DNA]</scope>
    <source>
        <strain evidence="2 3">EB</strain>
    </source>
</reference>
<dbReference type="Proteomes" id="UP001250932">
    <property type="component" value="Unassembled WGS sequence"/>
</dbReference>
<organism evidence="2 3">
    <name type="scientific">Candidatus Nitronereus thalassa</name>
    <dbReference type="NCBI Taxonomy" id="3020898"/>
    <lineage>
        <taxon>Bacteria</taxon>
        <taxon>Pseudomonadati</taxon>
        <taxon>Nitrospirota</taxon>
        <taxon>Nitrospiria</taxon>
        <taxon>Nitrospirales</taxon>
        <taxon>Nitrospiraceae</taxon>
        <taxon>Candidatus Nitronereus</taxon>
    </lineage>
</organism>
<dbReference type="PANTHER" id="PTHR33525">
    <property type="match status" value="1"/>
</dbReference>
<dbReference type="PROSITE" id="PS51833">
    <property type="entry name" value="HDOD"/>
    <property type="match status" value="1"/>
</dbReference>
<dbReference type="Pfam" id="PF08668">
    <property type="entry name" value="HDOD"/>
    <property type="match status" value="1"/>
</dbReference>
<proteinExistence type="predicted"/>
<dbReference type="EMBL" id="JAQOUE010000001">
    <property type="protein sequence ID" value="MDT7042424.1"/>
    <property type="molecule type" value="Genomic_DNA"/>
</dbReference>
<evidence type="ECO:0000313" key="3">
    <source>
        <dbReference type="Proteomes" id="UP001250932"/>
    </source>
</evidence>
<protein>
    <submittedName>
        <fullName evidence="2">HDOD domain-containing protein</fullName>
    </submittedName>
</protein>
<comment type="caution">
    <text evidence="2">The sequence shown here is derived from an EMBL/GenBank/DDBJ whole genome shotgun (WGS) entry which is preliminary data.</text>
</comment>
<dbReference type="PANTHER" id="PTHR33525:SF3">
    <property type="entry name" value="RIBONUCLEASE Y"/>
    <property type="match status" value="1"/>
</dbReference>
<keyword evidence="3" id="KW-1185">Reference proteome</keyword>
<dbReference type="InterPro" id="IPR013976">
    <property type="entry name" value="HDOD"/>
</dbReference>
<feature type="domain" description="HDOD" evidence="1">
    <location>
        <begin position="20"/>
        <end position="215"/>
    </location>
</feature>
<gene>
    <name evidence="2" type="ORF">PPG34_08670</name>
</gene>
<accession>A0ABU3K7Q2</accession>
<name>A0ABU3K7Q2_9BACT</name>
<dbReference type="SUPFAM" id="SSF109604">
    <property type="entry name" value="HD-domain/PDEase-like"/>
    <property type="match status" value="1"/>
</dbReference>
<dbReference type="Gene3D" id="1.10.3210.10">
    <property type="entry name" value="Hypothetical protein af1432"/>
    <property type="match status" value="1"/>
</dbReference>
<sequence>MEPLNIPPECIAKLDSCTSLPSPPKVALQIIELVKNPEIDIDDVVRVLSLDPALSVKILRMANSPLYSYEKKVATLQKAVMLIGLNGILSLALSFSLVKSLRRGQGEGLDHNQFWRRALISGSAGLALAQMCNRSDQEELFMASFTQDIGMLVLDQVEPPLYAHPDFPQMTHQQGIAHEREHFFGVDHATVGSWLLQRWNLPDGLITAVRYSDEPDQAPQEIEDRQYLQCVAFSGMFADLSVSQVDDDTLFEISDSIETSLKLPSLGFVEVFKKVKQLVQESGPLFEIDYQEGFDPDTTMERARELRALRTIALDQKMHTLTTQI</sequence>
<evidence type="ECO:0000259" key="1">
    <source>
        <dbReference type="PROSITE" id="PS51833"/>
    </source>
</evidence>